<reference evidence="1" key="1">
    <citation type="submission" date="2023-06" db="EMBL/GenBank/DDBJ databases">
        <title>Genomic analysis of the entomopathogenic nematode Steinernema hermaphroditum.</title>
        <authorList>
            <person name="Schwarz E.M."/>
            <person name="Heppert J.K."/>
            <person name="Baniya A."/>
            <person name="Schwartz H.T."/>
            <person name="Tan C.-H."/>
            <person name="Antoshechkin I."/>
            <person name="Sternberg P.W."/>
            <person name="Goodrich-Blair H."/>
            <person name="Dillman A.R."/>
        </authorList>
    </citation>
    <scope>NUCLEOTIDE SEQUENCE</scope>
    <source>
        <strain evidence="1">PS9179</strain>
        <tissue evidence="1">Whole animal</tissue>
    </source>
</reference>
<organism evidence="1 2">
    <name type="scientific">Steinernema hermaphroditum</name>
    <dbReference type="NCBI Taxonomy" id="289476"/>
    <lineage>
        <taxon>Eukaryota</taxon>
        <taxon>Metazoa</taxon>
        <taxon>Ecdysozoa</taxon>
        <taxon>Nematoda</taxon>
        <taxon>Chromadorea</taxon>
        <taxon>Rhabditida</taxon>
        <taxon>Tylenchina</taxon>
        <taxon>Panagrolaimomorpha</taxon>
        <taxon>Strongyloidoidea</taxon>
        <taxon>Steinernematidae</taxon>
        <taxon>Steinernema</taxon>
    </lineage>
</organism>
<evidence type="ECO:0000313" key="1">
    <source>
        <dbReference type="EMBL" id="KAK0421084.1"/>
    </source>
</evidence>
<comment type="caution">
    <text evidence="1">The sequence shown here is derived from an EMBL/GenBank/DDBJ whole genome shotgun (WGS) entry which is preliminary data.</text>
</comment>
<name>A0AA39M5A8_9BILA</name>
<gene>
    <name evidence="1" type="ORF">QR680_015053</name>
</gene>
<evidence type="ECO:0008006" key="3">
    <source>
        <dbReference type="Google" id="ProtNLM"/>
    </source>
</evidence>
<dbReference type="EMBL" id="JAUCMV010000002">
    <property type="protein sequence ID" value="KAK0421084.1"/>
    <property type="molecule type" value="Genomic_DNA"/>
</dbReference>
<accession>A0AA39M5A8</accession>
<keyword evidence="2" id="KW-1185">Reference proteome</keyword>
<protein>
    <recommendedName>
        <fullName evidence="3">USP domain-containing protein</fullName>
    </recommendedName>
</protein>
<proteinExistence type="predicted"/>
<dbReference type="AlphaFoldDB" id="A0AA39M5A8"/>
<sequence length="211" mass="24185">MIKNESIIQGKQFILDECYRANVDKSNPIDLTETEFECFLKHLGAAHVFTVRSQLGCDGDCDMFEGYTIQTHSNFSVPKSLTTGNFVWQNVLLKAIKHTPRRSQCCQLPQYVVSQRFERDIPWILPIDVTPSKCPTQEIARLPRQLEVLDRRFDLVGVTVWSRGHFTASVLIKNQWFHYDGMASPTLQEGQSKEGHLRTIIYMPSLAPRIA</sequence>
<evidence type="ECO:0000313" key="2">
    <source>
        <dbReference type="Proteomes" id="UP001175271"/>
    </source>
</evidence>
<dbReference type="Proteomes" id="UP001175271">
    <property type="component" value="Unassembled WGS sequence"/>
</dbReference>